<dbReference type="SUPFAM" id="SSF52540">
    <property type="entry name" value="P-loop containing nucleoside triphosphate hydrolases"/>
    <property type="match status" value="1"/>
</dbReference>
<keyword evidence="3" id="KW-1185">Reference proteome</keyword>
<organism evidence="2 3">
    <name type="scientific">Streptomyces rhizosphaericus</name>
    <dbReference type="NCBI Taxonomy" id="114699"/>
    <lineage>
        <taxon>Bacteria</taxon>
        <taxon>Bacillati</taxon>
        <taxon>Actinomycetota</taxon>
        <taxon>Actinomycetes</taxon>
        <taxon>Kitasatosporales</taxon>
        <taxon>Streptomycetaceae</taxon>
        <taxon>Streptomyces</taxon>
        <taxon>Streptomyces violaceusniger group</taxon>
    </lineage>
</organism>
<feature type="compositionally biased region" description="Low complexity" evidence="1">
    <location>
        <begin position="515"/>
        <end position="528"/>
    </location>
</feature>
<dbReference type="PANTHER" id="PTHR22683:SF41">
    <property type="entry name" value="DNA TRANSLOCASE FTSK"/>
    <property type="match status" value="1"/>
</dbReference>
<dbReference type="InterPro" id="IPR027417">
    <property type="entry name" value="P-loop_NTPase"/>
</dbReference>
<name>A0A6G4AWB2_9ACTN</name>
<evidence type="ECO:0000313" key="2">
    <source>
        <dbReference type="EMBL" id="NEW77665.1"/>
    </source>
</evidence>
<dbReference type="EMBL" id="JAAIKT010000136">
    <property type="protein sequence ID" value="NEW77665.1"/>
    <property type="molecule type" value="Genomic_DNA"/>
</dbReference>
<dbReference type="NCBIfam" id="NF041214">
    <property type="entry name" value="plasmid_TraB"/>
    <property type="match status" value="1"/>
</dbReference>
<sequence length="674" mass="71737">MADHSSNLTKALTKALKTPHVRPWLAVAAEVPASVLAHAVWGPNPIAAIGMTVASGALTCATWWASKGAKLDRRLHATGSAAAGATYLTAAAFTNPLGEAQLSLLAMGGAVAAGSWNVRKLMRKSDGQNAEQSSETGLLAKSLGKAKLALRKEPKVEPNKVTAPYKITAPGELTNEDIGRRAQHIATELGISPTALRIVSDPDNAAFGQFVIVPEDMLVDGAPWPGPSAFGGSIIDPVVVGIYEDGDPEQFWFPADPNPKGDRNATHFLAAGMNGSGKSAGMTLAIVDALTRRDFIVWACDPSKGMQTFGPLLPYLDWVEMTQAGGEEMIDALSQVITARADELGRHGFKNWTPAAFEQLQMPYMAVWIEEAAKFFRNGTEMEGLVQEARSAGISVIISLQRPSSTSMPTDVREQLGGVLCFGVKGSTTADMALPDDVRDAGARPEAWENRKRGYNYLVAPGVDEERYAMKARTFTPPSDEEIGRVLAAAPKTPAGPTTTAAAGAAYANRTRYDGAPTPAAAAGAPTPEVSMSTEQKTTRDEQLLERQIERDVADVLGEDEGEGLAVAADPDQELAPVNSVWKFAEPPKAAGSKRSTEEAMAELMALLDERRAENAQFVGPRDFVQHCGAAGRIGRSRPWVSERLGELADAGIHLAETDESGVYRLLYPELASV</sequence>
<comment type="caution">
    <text evidence="2">The sequence shown here is derived from an EMBL/GenBank/DDBJ whole genome shotgun (WGS) entry which is preliminary data.</text>
</comment>
<dbReference type="AlphaFoldDB" id="A0A6G4AWB2"/>
<proteinExistence type="predicted"/>
<evidence type="ECO:0000313" key="3">
    <source>
        <dbReference type="Proteomes" id="UP000476310"/>
    </source>
</evidence>
<dbReference type="Proteomes" id="UP000476310">
    <property type="component" value="Unassembled WGS sequence"/>
</dbReference>
<accession>A0A6G4AWB2</accession>
<dbReference type="RefSeq" id="WP_164437184.1">
    <property type="nucleotide sequence ID" value="NZ_JAAIKT010000136.1"/>
</dbReference>
<dbReference type="Gene3D" id="3.40.50.300">
    <property type="entry name" value="P-loop containing nucleotide triphosphate hydrolases"/>
    <property type="match status" value="1"/>
</dbReference>
<protein>
    <submittedName>
        <fullName evidence="2">Conjugal transfer protein TraB</fullName>
    </submittedName>
</protein>
<evidence type="ECO:0000256" key="1">
    <source>
        <dbReference type="SAM" id="MobiDB-lite"/>
    </source>
</evidence>
<dbReference type="PANTHER" id="PTHR22683">
    <property type="entry name" value="SPORULATION PROTEIN RELATED"/>
    <property type="match status" value="1"/>
</dbReference>
<dbReference type="InterPro" id="IPR050206">
    <property type="entry name" value="FtsK/SpoIIIE/SftA"/>
</dbReference>
<gene>
    <name evidence="2" type="ORF">G4H13_47015</name>
</gene>
<reference evidence="2" key="1">
    <citation type="submission" date="2020-02" db="EMBL/GenBank/DDBJ databases">
        <title>A new Streptomyces sp. for controlling soil-borne diseases.</title>
        <authorList>
            <person name="Li X."/>
            <person name="Tian Y."/>
            <person name="Gao K."/>
        </authorList>
    </citation>
    <scope>NUCLEOTIDE SEQUENCE [LARGE SCALE GENOMIC DNA]</scope>
    <source>
        <strain evidence="2">0250</strain>
    </source>
</reference>
<feature type="region of interest" description="Disordered" evidence="1">
    <location>
        <begin position="515"/>
        <end position="542"/>
    </location>
</feature>